<reference evidence="13" key="1">
    <citation type="journal article" date="2006" name="PLoS Biol.">
        <title>Macronuclear genome sequence of the ciliate Tetrahymena thermophila, a model eukaryote.</title>
        <authorList>
            <person name="Eisen J.A."/>
            <person name="Coyne R.S."/>
            <person name="Wu M."/>
            <person name="Wu D."/>
            <person name="Thiagarajan M."/>
            <person name="Wortman J.R."/>
            <person name="Badger J.H."/>
            <person name="Ren Q."/>
            <person name="Amedeo P."/>
            <person name="Jones K.M."/>
            <person name="Tallon L.J."/>
            <person name="Delcher A.L."/>
            <person name="Salzberg S.L."/>
            <person name="Silva J.C."/>
            <person name="Haas B.J."/>
            <person name="Majoros W.H."/>
            <person name="Farzad M."/>
            <person name="Carlton J.M."/>
            <person name="Smith R.K. Jr."/>
            <person name="Garg J."/>
            <person name="Pearlman R.E."/>
            <person name="Karrer K.M."/>
            <person name="Sun L."/>
            <person name="Manning G."/>
            <person name="Elde N.C."/>
            <person name="Turkewitz A.P."/>
            <person name="Asai D.J."/>
            <person name="Wilkes D.E."/>
            <person name="Wang Y."/>
            <person name="Cai H."/>
            <person name="Collins K."/>
            <person name="Stewart B.A."/>
            <person name="Lee S.R."/>
            <person name="Wilamowska K."/>
            <person name="Weinberg Z."/>
            <person name="Ruzzo W.L."/>
            <person name="Wloga D."/>
            <person name="Gaertig J."/>
            <person name="Frankel J."/>
            <person name="Tsao C.-C."/>
            <person name="Gorovsky M.A."/>
            <person name="Keeling P.J."/>
            <person name="Waller R.F."/>
            <person name="Patron N.J."/>
            <person name="Cherry J.M."/>
            <person name="Stover N.A."/>
            <person name="Krieger C.J."/>
            <person name="del Toro C."/>
            <person name="Ryder H.F."/>
            <person name="Williamson S.C."/>
            <person name="Barbeau R.A."/>
            <person name="Hamilton E.P."/>
            <person name="Orias E."/>
        </authorList>
    </citation>
    <scope>NUCLEOTIDE SEQUENCE [LARGE SCALE GENOMIC DNA]</scope>
    <source>
        <strain evidence="13">SB210</strain>
    </source>
</reference>
<dbReference type="GO" id="GO:0030060">
    <property type="term" value="F:L-malate dehydrogenase (NAD+) activity"/>
    <property type="evidence" value="ECO:0007669"/>
    <property type="project" value="UniProtKB-EC"/>
</dbReference>
<evidence type="ECO:0000256" key="1">
    <source>
        <dbReference type="ARBA" id="ARBA00009613"/>
    </source>
</evidence>
<protein>
    <recommendedName>
        <fullName evidence="2 9">Malate dehydrogenase</fullName>
        <ecNumber evidence="2 9">1.1.1.37</ecNumber>
    </recommendedName>
</protein>
<dbReference type="Pfam" id="PF02866">
    <property type="entry name" value="Ldh_1_C"/>
    <property type="match status" value="1"/>
</dbReference>
<feature type="binding site" evidence="6">
    <location>
        <position position="138"/>
    </location>
    <ligand>
        <name>substrate</name>
    </ligand>
</feature>
<dbReference type="GeneID" id="7827116"/>
<dbReference type="InterPro" id="IPR010945">
    <property type="entry name" value="Malate_DH_type2"/>
</dbReference>
<dbReference type="FunFam" id="3.40.50.720:FF:000010">
    <property type="entry name" value="Malate dehydrogenase"/>
    <property type="match status" value="1"/>
</dbReference>
<dbReference type="FunCoup" id="Q23CW4">
    <property type="interactions" value="19"/>
</dbReference>
<feature type="binding site" evidence="7">
    <location>
        <begin position="52"/>
        <end position="58"/>
    </location>
    <ligand>
        <name>NAD(+)</name>
        <dbReference type="ChEBI" id="CHEBI:57540"/>
    </ligand>
</feature>
<gene>
    <name evidence="12" type="ORF">TTHERM_00052260</name>
</gene>
<dbReference type="InterPro" id="IPR022383">
    <property type="entry name" value="Lactate/malate_DH_C"/>
</dbReference>
<name>Q23CW4_TETTS</name>
<evidence type="ECO:0000256" key="8">
    <source>
        <dbReference type="RuleBase" id="RU003369"/>
    </source>
</evidence>
<feature type="binding site" evidence="7">
    <location>
        <begin position="169"/>
        <end position="171"/>
    </location>
    <ligand>
        <name>NAD(+)</name>
        <dbReference type="ChEBI" id="CHEBI:57540"/>
    </ligand>
</feature>
<dbReference type="EMBL" id="GG662712">
    <property type="protein sequence ID" value="EAR94329.2"/>
    <property type="molecule type" value="Genomic_DNA"/>
</dbReference>
<keyword evidence="3 8" id="KW-0560">Oxidoreductase</keyword>
<dbReference type="PANTHER" id="PTHR23382">
    <property type="entry name" value="MALATE DEHYDROGENASE"/>
    <property type="match status" value="1"/>
</dbReference>
<evidence type="ECO:0000256" key="7">
    <source>
        <dbReference type="PIRSR" id="PIRSR000102-3"/>
    </source>
</evidence>
<dbReference type="InterPro" id="IPR036291">
    <property type="entry name" value="NAD(P)-bd_dom_sf"/>
</dbReference>
<dbReference type="InterPro" id="IPR001557">
    <property type="entry name" value="L-lactate/malate_DH"/>
</dbReference>
<dbReference type="RefSeq" id="XP_001014922.2">
    <property type="nucleotide sequence ID" value="XM_001014922.3"/>
</dbReference>
<keyword evidence="4 7" id="KW-0520">NAD</keyword>
<dbReference type="Gene3D" id="3.40.50.720">
    <property type="entry name" value="NAD(P)-binding Rossmann-like Domain"/>
    <property type="match status" value="1"/>
</dbReference>
<evidence type="ECO:0000256" key="3">
    <source>
        <dbReference type="ARBA" id="ARBA00023002"/>
    </source>
</evidence>
<feature type="domain" description="Lactate/malate dehydrogenase C-terminal" evidence="11">
    <location>
        <begin position="196"/>
        <end position="363"/>
    </location>
</feature>
<feature type="binding site" evidence="6">
    <location>
        <position position="171"/>
    </location>
    <ligand>
        <name>substrate</name>
    </ligand>
</feature>
<evidence type="ECO:0000256" key="4">
    <source>
        <dbReference type="ARBA" id="ARBA00023027"/>
    </source>
</evidence>
<evidence type="ECO:0000259" key="11">
    <source>
        <dbReference type="Pfam" id="PF02866"/>
    </source>
</evidence>
<dbReference type="InterPro" id="IPR001236">
    <property type="entry name" value="Lactate/malate_DH_N"/>
</dbReference>
<feature type="domain" description="Lactate/malate dehydrogenase N-terminal" evidence="10">
    <location>
        <begin position="47"/>
        <end position="192"/>
    </location>
</feature>
<dbReference type="SUPFAM" id="SSF51735">
    <property type="entry name" value="NAD(P)-binding Rossmann-fold domains"/>
    <property type="match status" value="1"/>
</dbReference>
<feature type="active site" description="Proton acceptor" evidence="5">
    <location>
        <position position="227"/>
    </location>
</feature>
<dbReference type="PIRSF" id="PIRSF000102">
    <property type="entry name" value="Lac_mal_DH"/>
    <property type="match status" value="1"/>
</dbReference>
<dbReference type="PROSITE" id="PS00068">
    <property type="entry name" value="MDH"/>
    <property type="match status" value="1"/>
</dbReference>
<dbReference type="KEGG" id="tet:TTHERM_00052260"/>
<dbReference type="GO" id="GO:0006108">
    <property type="term" value="P:malate metabolic process"/>
    <property type="evidence" value="ECO:0007669"/>
    <property type="project" value="InterPro"/>
</dbReference>
<evidence type="ECO:0000313" key="12">
    <source>
        <dbReference type="EMBL" id="EAR94329.2"/>
    </source>
</evidence>
<dbReference type="InterPro" id="IPR011274">
    <property type="entry name" value="Malate_DH_NAD-dep_euk"/>
</dbReference>
<evidence type="ECO:0000256" key="9">
    <source>
        <dbReference type="RuleBase" id="RU003405"/>
    </source>
</evidence>
<dbReference type="GO" id="GO:0006099">
    <property type="term" value="P:tricarboxylic acid cycle"/>
    <property type="evidence" value="ECO:0007669"/>
    <property type="project" value="UniProtKB-KW"/>
</dbReference>
<feature type="binding site" evidence="6">
    <location>
        <position position="132"/>
    </location>
    <ligand>
        <name>substrate</name>
    </ligand>
</feature>
<dbReference type="InParanoid" id="Q23CW4"/>
<organism evidence="12 13">
    <name type="scientific">Tetrahymena thermophila (strain SB210)</name>
    <dbReference type="NCBI Taxonomy" id="312017"/>
    <lineage>
        <taxon>Eukaryota</taxon>
        <taxon>Sar</taxon>
        <taxon>Alveolata</taxon>
        <taxon>Ciliophora</taxon>
        <taxon>Intramacronucleata</taxon>
        <taxon>Oligohymenophorea</taxon>
        <taxon>Hymenostomatida</taxon>
        <taxon>Tetrahymenina</taxon>
        <taxon>Tetrahymenidae</taxon>
        <taxon>Tetrahymena</taxon>
    </lineage>
</organism>
<accession>Q23CW4</accession>
<dbReference type="Pfam" id="PF00056">
    <property type="entry name" value="Ldh_1_N"/>
    <property type="match status" value="1"/>
</dbReference>
<evidence type="ECO:0000256" key="5">
    <source>
        <dbReference type="PIRSR" id="PIRSR000102-1"/>
    </source>
</evidence>
<keyword evidence="9" id="KW-0816">Tricarboxylic acid cycle</keyword>
<dbReference type="CDD" id="cd01336">
    <property type="entry name" value="MDH_cytoplasmic_cytosolic"/>
    <property type="match status" value="1"/>
</dbReference>
<keyword evidence="13" id="KW-1185">Reference proteome</keyword>
<dbReference type="SUPFAM" id="SSF56327">
    <property type="entry name" value="LDH C-terminal domain-like"/>
    <property type="match status" value="1"/>
</dbReference>
<comment type="similarity">
    <text evidence="1">Belongs to the LDH/MDH superfamily. MDH type 2 family.</text>
</comment>
<feature type="binding site" evidence="6">
    <location>
        <position position="202"/>
    </location>
    <ligand>
        <name>substrate</name>
    </ligand>
</feature>
<dbReference type="Gene3D" id="3.90.110.10">
    <property type="entry name" value="Lactate dehydrogenase/glycoside hydrolase, family 4, C-terminal"/>
    <property type="match status" value="1"/>
</dbReference>
<evidence type="ECO:0000259" key="10">
    <source>
        <dbReference type="Pfam" id="PF00056"/>
    </source>
</evidence>
<dbReference type="STRING" id="312017.Q23CW4"/>
<dbReference type="AlphaFoldDB" id="Q23CW4"/>
<evidence type="ECO:0000256" key="6">
    <source>
        <dbReference type="PIRSR" id="PIRSR000102-2"/>
    </source>
</evidence>
<dbReference type="FunFam" id="3.90.110.10:FF:000002">
    <property type="entry name" value="Malate dehydrogenase"/>
    <property type="match status" value="1"/>
</dbReference>
<dbReference type="EC" id="1.1.1.37" evidence="2 9"/>
<dbReference type="HOGENOM" id="CLU_040727_2_0_1"/>
<dbReference type="Proteomes" id="UP000009168">
    <property type="component" value="Unassembled WGS sequence"/>
</dbReference>
<dbReference type="eggNOG" id="KOG1496">
    <property type="taxonomic scope" value="Eukaryota"/>
</dbReference>
<dbReference type="NCBIfam" id="TIGR01759">
    <property type="entry name" value="MalateDH-SF1"/>
    <property type="match status" value="1"/>
</dbReference>
<sequence length="365" mass="40161">MFSKFSQYFTKKTFGYGSLSLLSLVGINHQLQKSKTTVYSKENDEINVCVTGAAGQIGYAFLPLLLTGQCFGDKKINLRLLDVPQAESILQGVELELQDGAYPLLKSIKTGSNESILFQDVDVAVFIGGFPRKPGMERKDLLTINGNIFKKQGQALDTVAKKTCKSLVVANPANTNCLILAETAKSIPKQNFSALTRLDHNRAISQIALKAGCSITDVKNVIIWGNHSTTQYPDVNHGTVLGKRIRQFINDEAYLNNAFIERVQKRGGEVLAARKNSSVMSAANAVKDHLHDWYFGTKSGEFVSMAVYSDGSYGVPKGLIFSYPVTCSNFNYKIVQGLNIDEFSKEKIRITTEELLSEKADAFSA</sequence>
<dbReference type="OrthoDB" id="4069699at2759"/>
<proteinExistence type="inferred from homology"/>
<feature type="binding site" evidence="7">
    <location>
        <position position="82"/>
    </location>
    <ligand>
        <name>NAD(+)</name>
        <dbReference type="ChEBI" id="CHEBI:57540"/>
    </ligand>
</feature>
<dbReference type="InterPro" id="IPR001252">
    <property type="entry name" value="Malate_DH_AS"/>
</dbReference>
<evidence type="ECO:0000256" key="2">
    <source>
        <dbReference type="ARBA" id="ARBA00012995"/>
    </source>
</evidence>
<comment type="catalytic activity">
    <reaction evidence="9">
        <text>(S)-malate + NAD(+) = oxaloacetate + NADH + H(+)</text>
        <dbReference type="Rhea" id="RHEA:21432"/>
        <dbReference type="ChEBI" id="CHEBI:15378"/>
        <dbReference type="ChEBI" id="CHEBI:15589"/>
        <dbReference type="ChEBI" id="CHEBI:16452"/>
        <dbReference type="ChEBI" id="CHEBI:57540"/>
        <dbReference type="ChEBI" id="CHEBI:57945"/>
        <dbReference type="EC" id="1.1.1.37"/>
    </reaction>
</comment>
<feature type="binding site" evidence="7">
    <location>
        <position position="145"/>
    </location>
    <ligand>
        <name>NAD(+)</name>
        <dbReference type="ChEBI" id="CHEBI:57540"/>
    </ligand>
</feature>
<dbReference type="OMA" id="GMIGSNM"/>
<dbReference type="InterPro" id="IPR015955">
    <property type="entry name" value="Lactate_DH/Glyco_Ohase_4_C"/>
</dbReference>
<dbReference type="NCBIfam" id="NF003916">
    <property type="entry name" value="PRK05442.1"/>
    <property type="match status" value="1"/>
</dbReference>
<evidence type="ECO:0000313" key="13">
    <source>
        <dbReference type="Proteomes" id="UP000009168"/>
    </source>
</evidence>